<feature type="compositionally biased region" description="Basic and acidic residues" evidence="1">
    <location>
        <begin position="177"/>
        <end position="190"/>
    </location>
</feature>
<feature type="compositionally biased region" description="Basic and acidic residues" evidence="1">
    <location>
        <begin position="206"/>
        <end position="216"/>
    </location>
</feature>
<gene>
    <name evidence="2" type="ORF">EB796_001906</name>
</gene>
<feature type="compositionally biased region" description="Basic residues" evidence="1">
    <location>
        <begin position="22"/>
        <end position="39"/>
    </location>
</feature>
<dbReference type="EMBL" id="VXIV02000212">
    <property type="protein sequence ID" value="KAF6039754.1"/>
    <property type="molecule type" value="Genomic_DNA"/>
</dbReference>
<protein>
    <submittedName>
        <fullName evidence="2">Uncharacterized protein</fullName>
    </submittedName>
</protein>
<sequence>MTHGEKAVSKVKTTPKKELAHSKKSNKKFTKNKNSKSSRKNIKLDDLSMEFHGMSSTCFCSRPPTFLIAINVRIDIKINRSVELELDEEAPEIPDETGQQIEIHEKQAKLEVTFAKSKSDKQNSRKCCQAGKDYRKSMPEGDCEQGSITDPTIVADELCLAKFSFCCKKEPTHGKENMKKREKAVKEVKTNKNSAGVPKRNRAQSKKVDPVRERKLSTKQLPDGMRRHPNGQYYYVDSKGAKGMNKKTALAPK</sequence>
<organism evidence="2 3">
    <name type="scientific">Bugula neritina</name>
    <name type="common">Brown bryozoan</name>
    <name type="synonym">Sertularia neritina</name>
    <dbReference type="NCBI Taxonomy" id="10212"/>
    <lineage>
        <taxon>Eukaryota</taxon>
        <taxon>Metazoa</taxon>
        <taxon>Spiralia</taxon>
        <taxon>Lophotrochozoa</taxon>
        <taxon>Bryozoa</taxon>
        <taxon>Gymnolaemata</taxon>
        <taxon>Cheilostomatida</taxon>
        <taxon>Flustrina</taxon>
        <taxon>Buguloidea</taxon>
        <taxon>Bugulidae</taxon>
        <taxon>Bugula</taxon>
    </lineage>
</organism>
<feature type="region of interest" description="Disordered" evidence="1">
    <location>
        <begin position="177"/>
        <end position="253"/>
    </location>
</feature>
<proteinExistence type="predicted"/>
<reference evidence="2" key="1">
    <citation type="submission" date="2020-06" db="EMBL/GenBank/DDBJ databases">
        <title>Draft genome of Bugula neritina, a colonial animal packing powerful symbionts and potential medicines.</title>
        <authorList>
            <person name="Rayko M."/>
        </authorList>
    </citation>
    <scope>NUCLEOTIDE SEQUENCE [LARGE SCALE GENOMIC DNA]</scope>
    <source>
        <strain evidence="2">Kwan_BN1</strain>
    </source>
</reference>
<evidence type="ECO:0000256" key="1">
    <source>
        <dbReference type="SAM" id="MobiDB-lite"/>
    </source>
</evidence>
<keyword evidence="3" id="KW-1185">Reference proteome</keyword>
<dbReference type="AlphaFoldDB" id="A0A7J7KNK6"/>
<dbReference type="Proteomes" id="UP000593567">
    <property type="component" value="Unassembled WGS sequence"/>
</dbReference>
<accession>A0A7J7KNK6</accession>
<evidence type="ECO:0000313" key="2">
    <source>
        <dbReference type="EMBL" id="KAF6039754.1"/>
    </source>
</evidence>
<feature type="region of interest" description="Disordered" evidence="1">
    <location>
        <begin position="1"/>
        <end position="39"/>
    </location>
</feature>
<name>A0A7J7KNK6_BUGNE</name>
<evidence type="ECO:0000313" key="3">
    <source>
        <dbReference type="Proteomes" id="UP000593567"/>
    </source>
</evidence>
<comment type="caution">
    <text evidence="2">The sequence shown here is derived from an EMBL/GenBank/DDBJ whole genome shotgun (WGS) entry which is preliminary data.</text>
</comment>